<dbReference type="InterPro" id="IPR004761">
    <property type="entry name" value="Spore_GerAB"/>
</dbReference>
<evidence type="ECO:0000313" key="9">
    <source>
        <dbReference type="EMBL" id="MFC5986010.1"/>
    </source>
</evidence>
<feature type="transmembrane region" description="Helical" evidence="8">
    <location>
        <begin position="158"/>
        <end position="176"/>
    </location>
</feature>
<keyword evidence="7 8" id="KW-0472">Membrane</keyword>
<feature type="transmembrane region" description="Helical" evidence="8">
    <location>
        <begin position="285"/>
        <end position="306"/>
    </location>
</feature>
<keyword evidence="10" id="KW-1185">Reference proteome</keyword>
<comment type="caution">
    <text evidence="9">The sequence shown here is derived from an EMBL/GenBank/DDBJ whole genome shotgun (WGS) entry which is preliminary data.</text>
</comment>
<name>A0ABW1ILU3_9BACL</name>
<feature type="transmembrane region" description="Helical" evidence="8">
    <location>
        <begin position="232"/>
        <end position="254"/>
    </location>
</feature>
<evidence type="ECO:0000256" key="5">
    <source>
        <dbReference type="ARBA" id="ARBA00022692"/>
    </source>
</evidence>
<protein>
    <submittedName>
        <fullName evidence="9">Endospore germination permease</fullName>
    </submittedName>
</protein>
<dbReference type="EMBL" id="JBHSQV010000035">
    <property type="protein sequence ID" value="MFC5986010.1"/>
    <property type="molecule type" value="Genomic_DNA"/>
</dbReference>
<dbReference type="Pfam" id="PF03845">
    <property type="entry name" value="Spore_permease"/>
    <property type="match status" value="1"/>
</dbReference>
<comment type="similarity">
    <text evidence="2">Belongs to the amino acid-polyamine-organocation (APC) superfamily. Spore germination protein (SGP) (TC 2.A.3.9) family.</text>
</comment>
<sequence length="378" mass="41469">MFFGGEKEGIPINKHSESISTVQVAVITTSTMIGIPVLALPRFVADQAGSGAPLASVIGVMITFAGLLATLLLGRRFPSETIIGYNQIILGKWLGRLMSLLLVVFFVLLMGLEIRQFAEVVAGALLPDTPIRVSIFIMIFLCVAAGFQSVATFAYIHFFYFPLILIPFFIVMIPAFRDITSYHLLPIAGSDSSLRSMLGGGLVTAQAVLNFIIVGMVIPFMKKPKHCVSGGIWGFIIGSAMVIGLITMTVGVFGEREIVELIWPTLVLGRMIKVPSEVLARVDSILLISWIYAVFTTTLSYYFIVVRGAGELFRFHRYRLISIIGAPIIFTIAVIPRNIMQMYNYILAVTLWGLLICIVHPVFLLIVAKLTGKKEGMS</sequence>
<keyword evidence="6 8" id="KW-1133">Transmembrane helix</keyword>
<organism evidence="9 10">
    <name type="scientific">Marinicrinis lubricantis</name>
    <dbReference type="NCBI Taxonomy" id="2086470"/>
    <lineage>
        <taxon>Bacteria</taxon>
        <taxon>Bacillati</taxon>
        <taxon>Bacillota</taxon>
        <taxon>Bacilli</taxon>
        <taxon>Bacillales</taxon>
        <taxon>Paenibacillaceae</taxon>
    </lineage>
</organism>
<feature type="transmembrane region" description="Helical" evidence="8">
    <location>
        <begin position="196"/>
        <end position="220"/>
    </location>
</feature>
<reference evidence="10" key="1">
    <citation type="journal article" date="2019" name="Int. J. Syst. Evol. Microbiol.">
        <title>The Global Catalogue of Microorganisms (GCM) 10K type strain sequencing project: providing services to taxonomists for standard genome sequencing and annotation.</title>
        <authorList>
            <consortium name="The Broad Institute Genomics Platform"/>
            <consortium name="The Broad Institute Genome Sequencing Center for Infectious Disease"/>
            <person name="Wu L."/>
            <person name="Ma J."/>
        </authorList>
    </citation>
    <scope>NUCLEOTIDE SEQUENCE [LARGE SCALE GENOMIC DNA]</scope>
    <source>
        <strain evidence="10">CCM 8749</strain>
    </source>
</reference>
<proteinExistence type="inferred from homology"/>
<dbReference type="PANTHER" id="PTHR34975">
    <property type="entry name" value="SPORE GERMINATION PROTEIN A2"/>
    <property type="match status" value="1"/>
</dbReference>
<evidence type="ECO:0000256" key="7">
    <source>
        <dbReference type="ARBA" id="ARBA00023136"/>
    </source>
</evidence>
<dbReference type="RefSeq" id="WP_379893464.1">
    <property type="nucleotide sequence ID" value="NZ_JBHSQV010000035.1"/>
</dbReference>
<accession>A0ABW1ILU3</accession>
<evidence type="ECO:0000256" key="8">
    <source>
        <dbReference type="SAM" id="Phobius"/>
    </source>
</evidence>
<dbReference type="Proteomes" id="UP001596250">
    <property type="component" value="Unassembled WGS sequence"/>
</dbReference>
<evidence type="ECO:0000256" key="1">
    <source>
        <dbReference type="ARBA" id="ARBA00004141"/>
    </source>
</evidence>
<keyword evidence="5 8" id="KW-0812">Transmembrane</keyword>
<feature type="transmembrane region" description="Helical" evidence="8">
    <location>
        <begin position="52"/>
        <end position="73"/>
    </location>
</feature>
<evidence type="ECO:0000256" key="6">
    <source>
        <dbReference type="ARBA" id="ARBA00022989"/>
    </source>
</evidence>
<feature type="transmembrane region" description="Helical" evidence="8">
    <location>
        <begin position="21"/>
        <end position="40"/>
    </location>
</feature>
<comment type="subcellular location">
    <subcellularLocation>
        <location evidence="1">Membrane</location>
        <topology evidence="1">Multi-pass membrane protein</topology>
    </subcellularLocation>
</comment>
<feature type="transmembrane region" description="Helical" evidence="8">
    <location>
        <begin position="345"/>
        <end position="368"/>
    </location>
</feature>
<keyword evidence="4" id="KW-0309">Germination</keyword>
<keyword evidence="3" id="KW-0813">Transport</keyword>
<evidence type="ECO:0000313" key="10">
    <source>
        <dbReference type="Proteomes" id="UP001596250"/>
    </source>
</evidence>
<dbReference type="NCBIfam" id="TIGR00912">
    <property type="entry name" value="2A0309"/>
    <property type="match status" value="1"/>
</dbReference>
<feature type="transmembrane region" description="Helical" evidence="8">
    <location>
        <begin position="318"/>
        <end position="339"/>
    </location>
</feature>
<evidence type="ECO:0000256" key="3">
    <source>
        <dbReference type="ARBA" id="ARBA00022448"/>
    </source>
</evidence>
<feature type="transmembrane region" description="Helical" evidence="8">
    <location>
        <begin position="93"/>
        <end position="111"/>
    </location>
</feature>
<dbReference type="PANTHER" id="PTHR34975:SF2">
    <property type="entry name" value="SPORE GERMINATION PROTEIN A2"/>
    <property type="match status" value="1"/>
</dbReference>
<gene>
    <name evidence="9" type="ORF">ACFPXP_06145</name>
</gene>
<evidence type="ECO:0000256" key="2">
    <source>
        <dbReference type="ARBA" id="ARBA00007998"/>
    </source>
</evidence>
<feature type="transmembrane region" description="Helical" evidence="8">
    <location>
        <begin position="131"/>
        <end position="151"/>
    </location>
</feature>
<evidence type="ECO:0000256" key="4">
    <source>
        <dbReference type="ARBA" id="ARBA00022544"/>
    </source>
</evidence>
<dbReference type="Gene3D" id="1.20.1740.10">
    <property type="entry name" value="Amino acid/polyamine transporter I"/>
    <property type="match status" value="1"/>
</dbReference>